<sequence>METGAKVYVAVLAAFTEDGQMIPRRIRWEDGRLYDIERVLDVRPAASLKAGGQGVWGSIPMPPNAHIKDDDLKTLVQWILAGSK</sequence>
<dbReference type="GO" id="GO:0020037">
    <property type="term" value="F:heme binding"/>
    <property type="evidence" value="ECO:0007669"/>
    <property type="project" value="InterPro"/>
</dbReference>
<comment type="caution">
    <text evidence="3">The sequence shown here is derived from an EMBL/GenBank/DDBJ whole genome shotgun (WGS) entry which is preliminary data.</text>
</comment>
<dbReference type="InterPro" id="IPR036909">
    <property type="entry name" value="Cyt_c-like_dom_sf"/>
</dbReference>
<keyword evidence="1" id="KW-0813">Transport</keyword>
<evidence type="ECO:0008006" key="4">
    <source>
        <dbReference type="Google" id="ProtNLM"/>
    </source>
</evidence>
<dbReference type="InterPro" id="IPR002324">
    <property type="entry name" value="Cyt_c_ID"/>
</dbReference>
<dbReference type="PRINTS" id="PR00606">
    <property type="entry name" value="CYTCHROMECID"/>
</dbReference>
<reference evidence="3" key="1">
    <citation type="submission" date="2019-08" db="EMBL/GenBank/DDBJ databases">
        <authorList>
            <person name="Kucharzyk K."/>
            <person name="Murdoch R.W."/>
            <person name="Higgins S."/>
            <person name="Loffler F."/>
        </authorList>
    </citation>
    <scope>NUCLEOTIDE SEQUENCE</scope>
</reference>
<dbReference type="GO" id="GO:0005506">
    <property type="term" value="F:iron ion binding"/>
    <property type="evidence" value="ECO:0007669"/>
    <property type="project" value="InterPro"/>
</dbReference>
<proteinExistence type="predicted"/>
<evidence type="ECO:0000313" key="3">
    <source>
        <dbReference type="EMBL" id="MPM76218.1"/>
    </source>
</evidence>
<keyword evidence="2" id="KW-0249">Electron transport</keyword>
<name>A0A645CH54_9ZZZZ</name>
<organism evidence="3">
    <name type="scientific">bioreactor metagenome</name>
    <dbReference type="NCBI Taxonomy" id="1076179"/>
    <lineage>
        <taxon>unclassified sequences</taxon>
        <taxon>metagenomes</taxon>
        <taxon>ecological metagenomes</taxon>
    </lineage>
</organism>
<dbReference type="GO" id="GO:0009055">
    <property type="term" value="F:electron transfer activity"/>
    <property type="evidence" value="ECO:0007669"/>
    <property type="project" value="InterPro"/>
</dbReference>
<evidence type="ECO:0000256" key="2">
    <source>
        <dbReference type="ARBA" id="ARBA00022982"/>
    </source>
</evidence>
<accession>A0A645CH54</accession>
<dbReference type="EMBL" id="VSSQ01027137">
    <property type="protein sequence ID" value="MPM76218.1"/>
    <property type="molecule type" value="Genomic_DNA"/>
</dbReference>
<evidence type="ECO:0000256" key="1">
    <source>
        <dbReference type="ARBA" id="ARBA00022448"/>
    </source>
</evidence>
<protein>
    <recommendedName>
        <fullName evidence="4">Cytochrome c domain-containing protein</fullName>
    </recommendedName>
</protein>
<dbReference type="Gene3D" id="1.10.760.10">
    <property type="entry name" value="Cytochrome c-like domain"/>
    <property type="match status" value="1"/>
</dbReference>
<gene>
    <name evidence="3" type="ORF">SDC9_123215</name>
</gene>
<dbReference type="AlphaFoldDB" id="A0A645CH54"/>